<dbReference type="HOGENOM" id="CLU_1275254_0_0_2"/>
<evidence type="ECO:0008006" key="3">
    <source>
        <dbReference type="Google" id="ProtNLM"/>
    </source>
</evidence>
<dbReference type="GeneID" id="24906867"/>
<name>W0I8B4_9EURY</name>
<dbReference type="EMBL" id="CP006965">
    <property type="protein sequence ID" value="AHF80705.1"/>
    <property type="molecule type" value="Genomic_DNA"/>
</dbReference>
<keyword evidence="2" id="KW-1185">Reference proteome</keyword>
<gene>
    <name evidence="1" type="ORF">TES1_1325</name>
</gene>
<accession>W0I8B4</accession>
<organism evidence="1 2">
    <name type="scientific">Thermococcus paralvinellae</name>
    <dbReference type="NCBI Taxonomy" id="582419"/>
    <lineage>
        <taxon>Archaea</taxon>
        <taxon>Methanobacteriati</taxon>
        <taxon>Methanobacteriota</taxon>
        <taxon>Thermococci</taxon>
        <taxon>Thermococcales</taxon>
        <taxon>Thermococcaceae</taxon>
        <taxon>Thermococcus</taxon>
    </lineage>
</organism>
<evidence type="ECO:0000313" key="2">
    <source>
        <dbReference type="Proteomes" id="UP000019027"/>
    </source>
</evidence>
<evidence type="ECO:0000313" key="1">
    <source>
        <dbReference type="EMBL" id="AHF80705.1"/>
    </source>
</evidence>
<dbReference type="OrthoDB" id="85349at2157"/>
<sequence length="233" mass="26934">MNANPLEILKESSKRISPTLIEYEIGSEVEIVLYHLIAKLRPEYQDFIVVSFHDAYLALRKYLENTLSHEEINKIFNNIHLVSVNPVLETSESKPNDVIKSTHHDIIVGRILEIASRIQGRALFLILGLDFYGIRIGKEELIDLFPALVSAIGRKRDSNLIMTLNVKVFPQSVVEIVNSFAFNVAHLGIEIHDKDLKRYITLIRTIFLEYNLKKWYYRLFGKELIFKPANPED</sequence>
<dbReference type="KEGG" id="ths:TES1_1325"/>
<dbReference type="Proteomes" id="UP000019027">
    <property type="component" value="Chromosome"/>
</dbReference>
<dbReference type="RefSeq" id="WP_042681392.1">
    <property type="nucleotide sequence ID" value="NZ_CP006965.1"/>
</dbReference>
<reference evidence="1 2" key="1">
    <citation type="journal article" date="2014" name="Int. J. Syst. Evol. Microbiol.">
        <title>Thermococcus paralvinellae sp. nov. and Thermococcus cleftensis sp. nov. of hyperthermophilic heterotrophs from deep-sea hydrothermal vents.</title>
        <authorList>
            <person name="Hensley S.A."/>
            <person name="Jung J.H."/>
            <person name="Park C.S."/>
            <person name="Holden J.F."/>
        </authorList>
    </citation>
    <scope>NUCLEOTIDE SEQUENCE [LARGE SCALE GENOMIC DNA]</scope>
    <source>
        <strain evidence="1 2">ES1</strain>
    </source>
</reference>
<protein>
    <recommendedName>
        <fullName evidence="3">KaiC-like domain-containing protein</fullName>
    </recommendedName>
</protein>
<dbReference type="AlphaFoldDB" id="W0I8B4"/>
<proteinExistence type="predicted"/>
<dbReference type="STRING" id="582419.TES1_1325"/>